<evidence type="ECO:0000313" key="2">
    <source>
        <dbReference type="RefSeq" id="XP_017888791.1"/>
    </source>
</evidence>
<proteinExistence type="predicted"/>
<dbReference type="RefSeq" id="XP_017888791.1">
    <property type="nucleotide sequence ID" value="XM_018033302.2"/>
</dbReference>
<dbReference type="GeneID" id="108630189"/>
<dbReference type="Pfam" id="PF10245">
    <property type="entry name" value="MRP-S22"/>
    <property type="match status" value="1"/>
</dbReference>
<dbReference type="Proteomes" id="UP000694925">
    <property type="component" value="Unplaced"/>
</dbReference>
<dbReference type="KEGG" id="ccal:108630189"/>
<protein>
    <submittedName>
        <fullName evidence="2">28S ribosomal protein S22, mitochondrial</fullName>
    </submittedName>
</protein>
<evidence type="ECO:0000313" key="1">
    <source>
        <dbReference type="Proteomes" id="UP000694925"/>
    </source>
</evidence>
<sequence>MMSSRVNFALRRFYKRATWDCRPCSTASGATNERDPAPIFFDRYVQQLLTTLTRIDYRKVFAARKDGTKLDVPTMKFMTDEELEKARAEIEKKAKGRIQMPPYVKARSDQVQLISDEPAVQGYSEQNFVFTDISFGSNNRERLIVVREANGILRRANTFERHRMNQTYFPIEGREIHHPQMFFSPYIDELLDKGEFEFILDRACLQFEPDDPEYQRVTKLVYSYVNKLNKFDVLRSTRHFGPLAFHLAWEDNIHTLLLDLIRNEAIDEAAALVRLYHRAHPEAKSAAQPTPDNLETIRQYAVLDAPDRLSITRSLDIYERIYAERQKIEEGLQKAHGIDEDGGEEPKT</sequence>
<dbReference type="InterPro" id="IPR019374">
    <property type="entry name" value="Ribosomal_mS22"/>
</dbReference>
<dbReference type="CTD" id="56945"/>
<keyword evidence="1" id="KW-1185">Reference proteome</keyword>
<dbReference type="GO" id="GO:0005763">
    <property type="term" value="C:mitochondrial small ribosomal subunit"/>
    <property type="evidence" value="ECO:0007669"/>
    <property type="project" value="TreeGrafter"/>
</dbReference>
<accession>A0AAJ7NCR9</accession>
<keyword evidence="2" id="KW-0687">Ribonucleoprotein</keyword>
<reference evidence="2" key="1">
    <citation type="submission" date="2025-08" db="UniProtKB">
        <authorList>
            <consortium name="RefSeq"/>
        </authorList>
    </citation>
    <scope>IDENTIFICATION</scope>
    <source>
        <tissue evidence="2">Whole body</tissue>
    </source>
</reference>
<organism evidence="1 2">
    <name type="scientific">Ceratina calcarata</name>
    <dbReference type="NCBI Taxonomy" id="156304"/>
    <lineage>
        <taxon>Eukaryota</taxon>
        <taxon>Metazoa</taxon>
        <taxon>Ecdysozoa</taxon>
        <taxon>Arthropoda</taxon>
        <taxon>Hexapoda</taxon>
        <taxon>Insecta</taxon>
        <taxon>Pterygota</taxon>
        <taxon>Neoptera</taxon>
        <taxon>Endopterygota</taxon>
        <taxon>Hymenoptera</taxon>
        <taxon>Apocrita</taxon>
        <taxon>Aculeata</taxon>
        <taxon>Apoidea</taxon>
        <taxon>Anthophila</taxon>
        <taxon>Apidae</taxon>
        <taxon>Ceratina</taxon>
        <taxon>Zadontomerus</taxon>
    </lineage>
</organism>
<dbReference type="PANTHER" id="PTHR13071:SF4">
    <property type="entry name" value="SMALL RIBOSOMAL SUBUNIT PROTEIN MS22"/>
    <property type="match status" value="1"/>
</dbReference>
<name>A0AAJ7NCR9_9HYME</name>
<keyword evidence="2" id="KW-0689">Ribosomal protein</keyword>
<dbReference type="GO" id="GO:0003735">
    <property type="term" value="F:structural constituent of ribosome"/>
    <property type="evidence" value="ECO:0007669"/>
    <property type="project" value="TreeGrafter"/>
</dbReference>
<gene>
    <name evidence="2" type="primary">LOC108630189</name>
</gene>
<dbReference type="PANTHER" id="PTHR13071">
    <property type="entry name" value="MITOCHONDRIAL 28S RIBOSOMAL PROTEIN S22"/>
    <property type="match status" value="1"/>
</dbReference>
<dbReference type="AlphaFoldDB" id="A0AAJ7NCR9"/>